<evidence type="ECO:0000256" key="3">
    <source>
        <dbReference type="ARBA" id="ARBA00022475"/>
    </source>
</evidence>
<keyword evidence="6 7" id="KW-0472">Membrane</keyword>
<evidence type="ECO:0000256" key="1">
    <source>
        <dbReference type="ARBA" id="ARBA00004651"/>
    </source>
</evidence>
<sequence>MGMIESYGIIGWIVIGLLAGGIAKLLMPGKDPGGCLITMLLGIAGALLAGFLGKMVGWYDDGEAAGFVAAIVGAFLILLIYRLVLRRR</sequence>
<evidence type="ECO:0000313" key="8">
    <source>
        <dbReference type="EMBL" id="RIX29130.1"/>
    </source>
</evidence>
<keyword evidence="3" id="KW-1003">Cell membrane</keyword>
<evidence type="ECO:0000256" key="7">
    <source>
        <dbReference type="SAM" id="Phobius"/>
    </source>
</evidence>
<dbReference type="GO" id="GO:0005886">
    <property type="term" value="C:plasma membrane"/>
    <property type="evidence" value="ECO:0007669"/>
    <property type="project" value="UniProtKB-SubCell"/>
</dbReference>
<dbReference type="Pfam" id="PF04226">
    <property type="entry name" value="Transgly_assoc"/>
    <property type="match status" value="1"/>
</dbReference>
<reference evidence="8 9" key="1">
    <citation type="submission" date="2018-09" db="EMBL/GenBank/DDBJ databases">
        <title>Sphingomonas sp. DAC4.</title>
        <authorList>
            <person name="Seo T."/>
        </authorList>
    </citation>
    <scope>NUCLEOTIDE SEQUENCE [LARGE SCALE GENOMIC DNA]</scope>
    <source>
        <strain evidence="8 9">DAC4</strain>
    </source>
</reference>
<feature type="transmembrane region" description="Helical" evidence="7">
    <location>
        <begin position="64"/>
        <end position="85"/>
    </location>
</feature>
<comment type="similarity">
    <text evidence="2">Belongs to the UPF0410 family.</text>
</comment>
<organism evidence="8 9">
    <name type="scientific">Sphingomonas edaphi</name>
    <dbReference type="NCBI Taxonomy" id="2315689"/>
    <lineage>
        <taxon>Bacteria</taxon>
        <taxon>Pseudomonadati</taxon>
        <taxon>Pseudomonadota</taxon>
        <taxon>Alphaproteobacteria</taxon>
        <taxon>Sphingomonadales</taxon>
        <taxon>Sphingomonadaceae</taxon>
        <taxon>Sphingomonas</taxon>
    </lineage>
</organism>
<evidence type="ECO:0000313" key="9">
    <source>
        <dbReference type="Proteomes" id="UP000285023"/>
    </source>
</evidence>
<evidence type="ECO:0000256" key="5">
    <source>
        <dbReference type="ARBA" id="ARBA00022989"/>
    </source>
</evidence>
<comment type="caution">
    <text evidence="8">The sequence shown here is derived from an EMBL/GenBank/DDBJ whole genome shotgun (WGS) entry which is preliminary data.</text>
</comment>
<keyword evidence="4 7" id="KW-0812">Transmembrane</keyword>
<protein>
    <submittedName>
        <fullName evidence="8">GlsB/YeaQ/YmgE family stress response membrane protein</fullName>
    </submittedName>
</protein>
<dbReference type="Proteomes" id="UP000285023">
    <property type="component" value="Unassembled WGS sequence"/>
</dbReference>
<name>A0A418PZU7_9SPHN</name>
<feature type="transmembrane region" description="Helical" evidence="7">
    <location>
        <begin position="6"/>
        <end position="26"/>
    </location>
</feature>
<dbReference type="InterPro" id="IPR007341">
    <property type="entry name" value="Transgly_assoc"/>
</dbReference>
<dbReference type="PANTHER" id="PTHR33884">
    <property type="entry name" value="UPF0410 PROTEIN YMGE"/>
    <property type="match status" value="1"/>
</dbReference>
<dbReference type="AlphaFoldDB" id="A0A418PZU7"/>
<evidence type="ECO:0000256" key="6">
    <source>
        <dbReference type="ARBA" id="ARBA00023136"/>
    </source>
</evidence>
<dbReference type="PANTHER" id="PTHR33884:SF7">
    <property type="entry name" value="BSL8023 PROTEIN"/>
    <property type="match status" value="1"/>
</dbReference>
<keyword evidence="9" id="KW-1185">Reference proteome</keyword>
<feature type="transmembrane region" description="Helical" evidence="7">
    <location>
        <begin position="33"/>
        <end position="52"/>
    </location>
</feature>
<keyword evidence="5 7" id="KW-1133">Transmembrane helix</keyword>
<comment type="subcellular location">
    <subcellularLocation>
        <location evidence="1">Cell membrane</location>
        <topology evidence="1">Multi-pass membrane protein</topology>
    </subcellularLocation>
</comment>
<accession>A0A418PZU7</accession>
<proteinExistence type="inferred from homology"/>
<evidence type="ECO:0000256" key="2">
    <source>
        <dbReference type="ARBA" id="ARBA00011006"/>
    </source>
</evidence>
<gene>
    <name evidence="8" type="ORF">D3M59_07375</name>
</gene>
<evidence type="ECO:0000256" key="4">
    <source>
        <dbReference type="ARBA" id="ARBA00022692"/>
    </source>
</evidence>
<dbReference type="EMBL" id="QXTF01000002">
    <property type="protein sequence ID" value="RIX29130.1"/>
    <property type="molecule type" value="Genomic_DNA"/>
</dbReference>